<dbReference type="EMBL" id="PXZM01000022">
    <property type="protein sequence ID" value="PSJ95107.1"/>
    <property type="molecule type" value="Genomic_DNA"/>
</dbReference>
<name>A0A2P7V7C7_9BACL</name>
<evidence type="ECO:0000313" key="3">
    <source>
        <dbReference type="Proteomes" id="UP000240419"/>
    </source>
</evidence>
<feature type="region of interest" description="Disordered" evidence="1">
    <location>
        <begin position="1"/>
        <end position="41"/>
    </location>
</feature>
<organism evidence="2 3">
    <name type="scientific">Brevibacillus fortis</name>
    <dbReference type="NCBI Taxonomy" id="2126352"/>
    <lineage>
        <taxon>Bacteria</taxon>
        <taxon>Bacillati</taxon>
        <taxon>Bacillota</taxon>
        <taxon>Bacilli</taxon>
        <taxon>Bacillales</taxon>
        <taxon>Paenibacillaceae</taxon>
        <taxon>Brevibacillus</taxon>
    </lineage>
</organism>
<evidence type="ECO:0000256" key="1">
    <source>
        <dbReference type="SAM" id="MobiDB-lite"/>
    </source>
</evidence>
<proteinExistence type="predicted"/>
<dbReference type="AlphaFoldDB" id="A0A2P7V7C7"/>
<protein>
    <submittedName>
        <fullName evidence="2">Uncharacterized protein</fullName>
    </submittedName>
</protein>
<dbReference type="Proteomes" id="UP000240419">
    <property type="component" value="Unassembled WGS sequence"/>
</dbReference>
<evidence type="ECO:0000313" key="2">
    <source>
        <dbReference type="EMBL" id="PSJ95107.1"/>
    </source>
</evidence>
<reference evidence="2 3" key="1">
    <citation type="submission" date="2018-03" db="EMBL/GenBank/DDBJ databases">
        <title>Brevisbacillus phylogenomics.</title>
        <authorList>
            <person name="Dunlap C."/>
        </authorList>
    </citation>
    <scope>NUCLEOTIDE SEQUENCE [LARGE SCALE GENOMIC DNA]</scope>
    <source>
        <strain evidence="2 3">NRRL NRS-1210</strain>
    </source>
</reference>
<feature type="compositionally biased region" description="Basic and acidic residues" evidence="1">
    <location>
        <begin position="1"/>
        <end position="11"/>
    </location>
</feature>
<sequence>MSQHSGGEEKAQFSSTLTRQHGGFTGRLHFQKGTVDPKPPYGRKFLRGEVFDKRGPLLEVPTEGALSRSTSPVLFLLTSFLSTALLSKT</sequence>
<accession>A0A2P7V7C7</accession>
<keyword evidence="3" id="KW-1185">Reference proteome</keyword>
<comment type="caution">
    <text evidence="2">The sequence shown here is derived from an EMBL/GenBank/DDBJ whole genome shotgun (WGS) entry which is preliminary data.</text>
</comment>
<gene>
    <name evidence="2" type="ORF">C7R93_13920</name>
</gene>